<dbReference type="STRING" id="1182545.A0A072PTB5"/>
<protein>
    <recommendedName>
        <fullName evidence="6">3-oxoacyl-[acyl-carrier protein] reductase</fullName>
    </recommendedName>
</protein>
<dbReference type="GO" id="GO:0016616">
    <property type="term" value="F:oxidoreductase activity, acting on the CH-OH group of donors, NAD or NADP as acceptor"/>
    <property type="evidence" value="ECO:0007669"/>
    <property type="project" value="TreeGrafter"/>
</dbReference>
<keyword evidence="5" id="KW-1185">Reference proteome</keyword>
<dbReference type="PANTHER" id="PTHR24322">
    <property type="entry name" value="PKSB"/>
    <property type="match status" value="1"/>
</dbReference>
<dbReference type="CDD" id="cd05233">
    <property type="entry name" value="SDR_c"/>
    <property type="match status" value="1"/>
</dbReference>
<dbReference type="Proteomes" id="UP000027920">
    <property type="component" value="Unassembled WGS sequence"/>
</dbReference>
<dbReference type="HOGENOM" id="CLU_010194_8_1_1"/>
<name>A0A072PTB5_9EURO</name>
<dbReference type="SUPFAM" id="SSF51735">
    <property type="entry name" value="NAD(P)-binding Rossmann-fold domains"/>
    <property type="match status" value="1"/>
</dbReference>
<dbReference type="InterPro" id="IPR036291">
    <property type="entry name" value="NAD(P)-bd_dom_sf"/>
</dbReference>
<evidence type="ECO:0000256" key="3">
    <source>
        <dbReference type="RuleBase" id="RU000363"/>
    </source>
</evidence>
<dbReference type="Gene3D" id="3.40.50.720">
    <property type="entry name" value="NAD(P)-binding Rossmann-like Domain"/>
    <property type="match status" value="1"/>
</dbReference>
<accession>A0A072PTB5</accession>
<reference evidence="4 5" key="1">
    <citation type="submission" date="2013-03" db="EMBL/GenBank/DDBJ databases">
        <title>The Genome Sequence of Exophiala aquamarina CBS 119918.</title>
        <authorList>
            <consortium name="The Broad Institute Genomics Platform"/>
            <person name="Cuomo C."/>
            <person name="de Hoog S."/>
            <person name="Gorbushina A."/>
            <person name="Walker B."/>
            <person name="Young S.K."/>
            <person name="Zeng Q."/>
            <person name="Gargeya S."/>
            <person name="Fitzgerald M."/>
            <person name="Haas B."/>
            <person name="Abouelleil A."/>
            <person name="Allen A.W."/>
            <person name="Alvarado L."/>
            <person name="Arachchi H.M."/>
            <person name="Berlin A.M."/>
            <person name="Chapman S.B."/>
            <person name="Gainer-Dewar J."/>
            <person name="Goldberg J."/>
            <person name="Griggs A."/>
            <person name="Gujja S."/>
            <person name="Hansen M."/>
            <person name="Howarth C."/>
            <person name="Imamovic A."/>
            <person name="Ireland A."/>
            <person name="Larimer J."/>
            <person name="McCowan C."/>
            <person name="Murphy C."/>
            <person name="Pearson M."/>
            <person name="Poon T.W."/>
            <person name="Priest M."/>
            <person name="Roberts A."/>
            <person name="Saif S."/>
            <person name="Shea T."/>
            <person name="Sisk P."/>
            <person name="Sykes S."/>
            <person name="Wortman J."/>
            <person name="Nusbaum C."/>
            <person name="Birren B."/>
        </authorList>
    </citation>
    <scope>NUCLEOTIDE SEQUENCE [LARGE SCALE GENOMIC DNA]</scope>
    <source>
        <strain evidence="4 5">CBS 119918</strain>
    </source>
</reference>
<evidence type="ECO:0000256" key="2">
    <source>
        <dbReference type="ARBA" id="ARBA00023002"/>
    </source>
</evidence>
<dbReference type="PRINTS" id="PR00080">
    <property type="entry name" value="SDRFAMILY"/>
</dbReference>
<dbReference type="AlphaFoldDB" id="A0A072PTB5"/>
<dbReference type="InterPro" id="IPR002347">
    <property type="entry name" value="SDR_fam"/>
</dbReference>
<dbReference type="OrthoDB" id="1933717at2759"/>
<comment type="caution">
    <text evidence="4">The sequence shown here is derived from an EMBL/GenBank/DDBJ whole genome shotgun (WGS) entry which is preliminary data.</text>
</comment>
<comment type="similarity">
    <text evidence="1 3">Belongs to the short-chain dehydrogenases/reductases (SDR) family.</text>
</comment>
<proteinExistence type="inferred from homology"/>
<dbReference type="VEuPathDB" id="FungiDB:A1O9_01097"/>
<dbReference type="RefSeq" id="XP_013265711.1">
    <property type="nucleotide sequence ID" value="XM_013410257.1"/>
</dbReference>
<dbReference type="PRINTS" id="PR00081">
    <property type="entry name" value="GDHRDH"/>
</dbReference>
<evidence type="ECO:0000256" key="1">
    <source>
        <dbReference type="ARBA" id="ARBA00006484"/>
    </source>
</evidence>
<dbReference type="GeneID" id="25276045"/>
<gene>
    <name evidence="4" type="ORF">A1O9_01097</name>
</gene>
<evidence type="ECO:0000313" key="4">
    <source>
        <dbReference type="EMBL" id="KEF63121.1"/>
    </source>
</evidence>
<dbReference type="Pfam" id="PF00106">
    <property type="entry name" value="adh_short"/>
    <property type="match status" value="1"/>
</dbReference>
<dbReference type="PANTHER" id="PTHR24322:SF736">
    <property type="entry name" value="RETINOL DEHYDROGENASE 10"/>
    <property type="match status" value="1"/>
</dbReference>
<keyword evidence="2" id="KW-0560">Oxidoreductase</keyword>
<evidence type="ECO:0008006" key="6">
    <source>
        <dbReference type="Google" id="ProtNLM"/>
    </source>
</evidence>
<evidence type="ECO:0000313" key="5">
    <source>
        <dbReference type="Proteomes" id="UP000027920"/>
    </source>
</evidence>
<organism evidence="4 5">
    <name type="scientific">Exophiala aquamarina CBS 119918</name>
    <dbReference type="NCBI Taxonomy" id="1182545"/>
    <lineage>
        <taxon>Eukaryota</taxon>
        <taxon>Fungi</taxon>
        <taxon>Dikarya</taxon>
        <taxon>Ascomycota</taxon>
        <taxon>Pezizomycotina</taxon>
        <taxon>Eurotiomycetes</taxon>
        <taxon>Chaetothyriomycetidae</taxon>
        <taxon>Chaetothyriales</taxon>
        <taxon>Herpotrichiellaceae</taxon>
        <taxon>Exophiala</taxon>
    </lineage>
</organism>
<sequence>MDPAKFGISTIPLNHTYYGPVTPESLAGKNSGKLAVVTGASRGIGRAIATSLANSGAHLAIIDLGSQDQSETKAACERYNVKVQLYSCDVTDEEQVQQTFSKIQQDLGPIDILVNNAGKFMGRPMSMANFGDFWKTVETNFKSTMLCTFQVLPMMRERKSGCIINIASRAATVDTPLGMGYNCAKAAVVRATSNIQLELDDDGLGEQIHTYALHPGGVMTAMGAGKSSVFRTTAHDPDIVAKYPALETQKSEILKLFKDGPELCGATCAYLASGKAKAIRGLYFDCRQDIERVCGAGRSTLEANGLYNLKVDFLQGYRNEP</sequence>
<dbReference type="EMBL" id="AMGV01000001">
    <property type="protein sequence ID" value="KEF63121.1"/>
    <property type="molecule type" value="Genomic_DNA"/>
</dbReference>